<gene>
    <name evidence="1" type="ORF">Ctob_004806</name>
</gene>
<dbReference type="Proteomes" id="UP000037460">
    <property type="component" value="Unassembled WGS sequence"/>
</dbReference>
<sequence length="456" mass="49629">MVGLVVGMLAAAGRVKVHHVEGGAPTDLPEVAVCIAGAARSFATVPILRALKRNVLQSTSYSASAFAALSYDTFSPQVRSGGASHACAIASHMRALSASQGMEYNVTLMRFLSMRQVVRRALLHLQPELKAVTYYNSSDARHLFQPCHPEDTDQMPTYVASLYSMQLCHALVRQHEVGRGDERFDFIIRVRPDHLFVHPLATALRVNVSSWPLDRVLAPRGVHAMSFAIVPSGPVAALYFRTFTHATSCLFRNKVAGTSKAALNPLSTNAEHLPQGFKELLQCSSKPTQDGQYAACVFLANLHYHALPPPVECARPALIARVCNVNESTKAPSWPAWPMPRGETCVTRLDMLKRPQFLVRQFLRNGAPGTPAEGSNFTLVAVVLCSLGAVIAFRRRLYNDVRDVLSQCEPMCPAFYDQAAPLAEQSMAALDEAVERGAKMASKIGAILGGSAPRRI</sequence>
<keyword evidence="2" id="KW-1185">Reference proteome</keyword>
<comment type="caution">
    <text evidence="1">The sequence shown here is derived from an EMBL/GenBank/DDBJ whole genome shotgun (WGS) entry which is preliminary data.</text>
</comment>
<name>A0A0M0JC82_9EUKA</name>
<protein>
    <submittedName>
        <fullName evidence="1">Uncharacterized protein</fullName>
    </submittedName>
</protein>
<reference evidence="2" key="1">
    <citation type="journal article" date="2015" name="PLoS Genet.">
        <title>Genome Sequence and Transcriptome Analyses of Chrysochromulina tobin: Metabolic Tools for Enhanced Algal Fitness in the Prominent Order Prymnesiales (Haptophyceae).</title>
        <authorList>
            <person name="Hovde B.T."/>
            <person name="Deodato C.R."/>
            <person name="Hunsperger H.M."/>
            <person name="Ryken S.A."/>
            <person name="Yost W."/>
            <person name="Jha R.K."/>
            <person name="Patterson J."/>
            <person name="Monnat R.J. Jr."/>
            <person name="Barlow S.B."/>
            <person name="Starkenburg S.R."/>
            <person name="Cattolico R.A."/>
        </authorList>
    </citation>
    <scope>NUCLEOTIDE SEQUENCE</scope>
    <source>
        <strain evidence="2">CCMP291</strain>
    </source>
</reference>
<dbReference type="AlphaFoldDB" id="A0A0M0JC82"/>
<evidence type="ECO:0000313" key="1">
    <source>
        <dbReference type="EMBL" id="KOO23952.1"/>
    </source>
</evidence>
<proteinExistence type="predicted"/>
<accession>A0A0M0JC82</accession>
<evidence type="ECO:0000313" key="2">
    <source>
        <dbReference type="Proteomes" id="UP000037460"/>
    </source>
</evidence>
<organism evidence="1 2">
    <name type="scientific">Chrysochromulina tobinii</name>
    <dbReference type="NCBI Taxonomy" id="1460289"/>
    <lineage>
        <taxon>Eukaryota</taxon>
        <taxon>Haptista</taxon>
        <taxon>Haptophyta</taxon>
        <taxon>Prymnesiophyceae</taxon>
        <taxon>Prymnesiales</taxon>
        <taxon>Chrysochromulinaceae</taxon>
        <taxon>Chrysochromulina</taxon>
    </lineage>
</organism>
<dbReference type="EMBL" id="JWZX01003142">
    <property type="protein sequence ID" value="KOO23952.1"/>
    <property type="molecule type" value="Genomic_DNA"/>
</dbReference>